<feature type="region of interest" description="Disordered" evidence="4">
    <location>
        <begin position="1"/>
        <end position="59"/>
    </location>
</feature>
<comment type="similarity">
    <text evidence="2">Belongs to the CYSTM1 family.</text>
</comment>
<gene>
    <name evidence="5" type="ORF">Acr_02g0014470</name>
</gene>
<evidence type="ECO:0000256" key="1">
    <source>
        <dbReference type="ARBA" id="ARBA00004370"/>
    </source>
</evidence>
<evidence type="ECO:0000256" key="3">
    <source>
        <dbReference type="ARBA" id="ARBA00023136"/>
    </source>
</evidence>
<dbReference type="GO" id="GO:0016020">
    <property type="term" value="C:membrane"/>
    <property type="evidence" value="ECO:0007669"/>
    <property type="project" value="UniProtKB-SubCell"/>
</dbReference>
<sequence length="186" mass="20634">MSYQKVPQEPYPPPGYGSTYPPPGYPSAPPAPGPPPPPQYEGYAPPPPPPAYPYPAPPQPGYQGYFSQGYPAPPPPPPPQPYQVYHCDHYHYQDQNCCSSFVRGWTSLRFRQLKHSRKQVGGMPCQWKEYVVLLFPLKGGYIEGPTVCRQFGCALLLLSAGGMLLLSNYEITCDVCGWVSSGNYFM</sequence>
<evidence type="ECO:0000256" key="4">
    <source>
        <dbReference type="SAM" id="MobiDB-lite"/>
    </source>
</evidence>
<dbReference type="InterPro" id="IPR043240">
    <property type="entry name" value="CYSTM1-like"/>
</dbReference>
<evidence type="ECO:0000256" key="2">
    <source>
        <dbReference type="ARBA" id="ARBA00009444"/>
    </source>
</evidence>
<dbReference type="PANTHER" id="PTHR47564">
    <property type="entry name" value="CYSTEINE-RICH AND TRANSMEMBRANE DOMAIN-CONTAINING PROTEIN 1"/>
    <property type="match status" value="1"/>
</dbReference>
<evidence type="ECO:0000313" key="6">
    <source>
        <dbReference type="Proteomes" id="UP000585474"/>
    </source>
</evidence>
<dbReference type="PANTHER" id="PTHR47564:SF1">
    <property type="entry name" value="CYSTEINE-RICH AND TRANSMEMBRANE DOMAIN-CONTAINING PROTEIN 1"/>
    <property type="match status" value="1"/>
</dbReference>
<comment type="subcellular location">
    <subcellularLocation>
        <location evidence="1">Membrane</location>
    </subcellularLocation>
</comment>
<evidence type="ECO:0000313" key="5">
    <source>
        <dbReference type="EMBL" id="GFY83207.1"/>
    </source>
</evidence>
<name>A0A7J0EC32_9ERIC</name>
<reference evidence="5 6" key="1">
    <citation type="submission" date="2019-07" db="EMBL/GenBank/DDBJ databases">
        <title>De Novo Assembly of kiwifruit Actinidia rufa.</title>
        <authorList>
            <person name="Sugita-Konishi S."/>
            <person name="Sato K."/>
            <person name="Mori E."/>
            <person name="Abe Y."/>
            <person name="Kisaki G."/>
            <person name="Hamano K."/>
            <person name="Suezawa K."/>
            <person name="Otani M."/>
            <person name="Fukuda T."/>
            <person name="Manabe T."/>
            <person name="Gomi K."/>
            <person name="Tabuchi M."/>
            <person name="Akimitsu K."/>
            <person name="Kataoka I."/>
        </authorList>
    </citation>
    <scope>NUCLEOTIDE SEQUENCE [LARGE SCALE GENOMIC DNA]</scope>
    <source>
        <strain evidence="6">cv. Fuchu</strain>
    </source>
</reference>
<accession>A0A7J0EC32</accession>
<dbReference type="AlphaFoldDB" id="A0A7J0EC32"/>
<keyword evidence="6" id="KW-1185">Reference proteome</keyword>
<keyword evidence="3" id="KW-0472">Membrane</keyword>
<dbReference type="Proteomes" id="UP000585474">
    <property type="component" value="Unassembled WGS sequence"/>
</dbReference>
<comment type="caution">
    <text evidence="5">The sequence shown here is derived from an EMBL/GenBank/DDBJ whole genome shotgun (WGS) entry which is preliminary data.</text>
</comment>
<protein>
    <submittedName>
        <fullName evidence="5">Proline-rich family protein</fullName>
    </submittedName>
</protein>
<dbReference type="EMBL" id="BJWL01000002">
    <property type="protein sequence ID" value="GFY83207.1"/>
    <property type="molecule type" value="Genomic_DNA"/>
</dbReference>
<proteinExistence type="inferred from homology"/>
<organism evidence="5 6">
    <name type="scientific">Actinidia rufa</name>
    <dbReference type="NCBI Taxonomy" id="165716"/>
    <lineage>
        <taxon>Eukaryota</taxon>
        <taxon>Viridiplantae</taxon>
        <taxon>Streptophyta</taxon>
        <taxon>Embryophyta</taxon>
        <taxon>Tracheophyta</taxon>
        <taxon>Spermatophyta</taxon>
        <taxon>Magnoliopsida</taxon>
        <taxon>eudicotyledons</taxon>
        <taxon>Gunneridae</taxon>
        <taxon>Pentapetalae</taxon>
        <taxon>asterids</taxon>
        <taxon>Ericales</taxon>
        <taxon>Actinidiaceae</taxon>
        <taxon>Actinidia</taxon>
    </lineage>
</organism>
<feature type="compositionally biased region" description="Pro residues" evidence="4">
    <location>
        <begin position="9"/>
        <end position="59"/>
    </location>
</feature>